<dbReference type="GO" id="GO:0004674">
    <property type="term" value="F:protein serine/threonine kinase activity"/>
    <property type="evidence" value="ECO:0007669"/>
    <property type="project" value="UniProtKB-KW"/>
</dbReference>
<dbReference type="Gene3D" id="1.10.510.10">
    <property type="entry name" value="Transferase(Phosphotransferase) domain 1"/>
    <property type="match status" value="1"/>
</dbReference>
<keyword evidence="8 12" id="KW-0067">ATP-binding</keyword>
<keyword evidence="10 14" id="KW-0472">Membrane</keyword>
<gene>
    <name evidence="17" type="primary">LOC113850838</name>
</gene>
<keyword evidence="4 14" id="KW-0812">Transmembrane</keyword>
<dbReference type="PROSITE" id="PS50011">
    <property type="entry name" value="PROTEIN_KINASE_DOM"/>
    <property type="match status" value="1"/>
</dbReference>
<dbReference type="GO" id="GO:0030247">
    <property type="term" value="F:polysaccharide binding"/>
    <property type="evidence" value="ECO:0007669"/>
    <property type="project" value="InterPro"/>
</dbReference>
<comment type="subcellular location">
    <subcellularLocation>
        <location evidence="1">Membrane</location>
        <topology evidence="1">Single-pass type I membrane protein</topology>
    </subcellularLocation>
</comment>
<dbReference type="GO" id="GO:0005524">
    <property type="term" value="F:ATP binding"/>
    <property type="evidence" value="ECO:0007669"/>
    <property type="project" value="UniProtKB-UniRule"/>
</dbReference>
<dbReference type="Proteomes" id="UP000694853">
    <property type="component" value="Unplaced"/>
</dbReference>
<proteinExistence type="predicted"/>
<dbReference type="PROSITE" id="PS00107">
    <property type="entry name" value="PROTEIN_KINASE_ATP"/>
    <property type="match status" value="1"/>
</dbReference>
<keyword evidence="3" id="KW-0808">Transferase</keyword>
<dbReference type="InterPro" id="IPR045874">
    <property type="entry name" value="LRK10/LRL21-25-like"/>
</dbReference>
<dbReference type="AlphaFoldDB" id="A0A8B8K0C5"/>
<accession>A0A8B8K0C5</accession>
<reference evidence="16" key="1">
    <citation type="journal article" date="2019" name="Toxins">
        <title>Detection of Abrin-Like and Prepropulchellin-Like Toxin Genes and Transcripts Using Whole Genome Sequencing and Full-Length Transcript Sequencing of Abrus precatorius.</title>
        <authorList>
            <person name="Hovde B.T."/>
            <person name="Daligault H.E."/>
            <person name="Hanschen E.R."/>
            <person name="Kunde Y.A."/>
            <person name="Johnson M.B."/>
            <person name="Starkenburg S.R."/>
            <person name="Johnson S.L."/>
        </authorList>
    </citation>
    <scope>NUCLEOTIDE SEQUENCE [LARGE SCALE GENOMIC DNA]</scope>
</reference>
<evidence type="ECO:0000256" key="4">
    <source>
        <dbReference type="ARBA" id="ARBA00022692"/>
    </source>
</evidence>
<evidence type="ECO:0000256" key="10">
    <source>
        <dbReference type="ARBA" id="ARBA00023136"/>
    </source>
</evidence>
<dbReference type="InterPro" id="IPR000719">
    <property type="entry name" value="Prot_kinase_dom"/>
</dbReference>
<dbReference type="Gene3D" id="3.30.200.20">
    <property type="entry name" value="Phosphorylase Kinase, domain 1"/>
    <property type="match status" value="1"/>
</dbReference>
<dbReference type="PROSITE" id="PS00108">
    <property type="entry name" value="PROTEIN_KINASE_ST"/>
    <property type="match status" value="1"/>
</dbReference>
<name>A0A8B8K0C5_ABRPR</name>
<evidence type="ECO:0000256" key="1">
    <source>
        <dbReference type="ARBA" id="ARBA00004479"/>
    </source>
</evidence>
<dbReference type="KEGG" id="aprc:113850838"/>
<dbReference type="OrthoDB" id="547665at2759"/>
<dbReference type="InterPro" id="IPR025287">
    <property type="entry name" value="WAK_GUB"/>
</dbReference>
<feature type="region of interest" description="Disordered" evidence="13">
    <location>
        <begin position="583"/>
        <end position="602"/>
    </location>
</feature>
<dbReference type="Pfam" id="PF13947">
    <property type="entry name" value="GUB_WAK_bind"/>
    <property type="match status" value="1"/>
</dbReference>
<keyword evidence="5" id="KW-0732">Signal</keyword>
<dbReference type="PANTHER" id="PTHR27009">
    <property type="entry name" value="RUST RESISTANCE KINASE LR10-RELATED"/>
    <property type="match status" value="1"/>
</dbReference>
<feature type="transmembrane region" description="Helical" evidence="14">
    <location>
        <begin position="242"/>
        <end position="266"/>
    </location>
</feature>
<evidence type="ECO:0000256" key="13">
    <source>
        <dbReference type="SAM" id="MobiDB-lite"/>
    </source>
</evidence>
<evidence type="ECO:0000256" key="3">
    <source>
        <dbReference type="ARBA" id="ARBA00022679"/>
    </source>
</evidence>
<sequence>MDTSLLAVSSHSIGLLFMVCFSVELALVIGIVNNCSESSCGNLVIRFPFRIKGRHPQHCGYPGFDLFCSASNKTVIELTESVKLSVNNINYKHQIIELSDPNDCLSRQLLNLKLSLSASLFQFKPSYHVHGDYNFFNCSSMKRSLNSYLVPCLSPSDSTSRVYAIPSDTRMENLELTFCTKMLNISSSPFDFLKENILVLTWSEPNCEHCESKGNRCGWKNDTAMLVKEIHCFSNHKGSSTALATTGSVLGSLFLILLTGAVYHMYDSYRQQKEKQTIVEKFLEDYRALKPTRYSYAEIKRITNNFEDKLGVGAYGTVFRGSISKEFIVAVKMLNNSQGNGEEFINEVSTMGRIHHVNIVRLVGFCADGFRRALVYEFLPNGSLQKFINSPDNRQNFLGWKRLQDIALGIAKGIEYLHQGCDQRILHFDIKPQNVLLDQNFTPKICDFGLAKLCSRDQSIVSMTTARGTLGYIAPEVFSRKFGNVSYKADVYSYGMMLLETVGGRKITEDLEENISHVYYPEWIHNLLEEREEKRIHIDYEGDEKIAKKLAIVGLWCIQWHAMDRLSMQVVVQMLEGDINRSSMPPNPFASAGPRRTSASASLGETARQLIQDFDVIHELE</sequence>
<protein>
    <submittedName>
        <fullName evidence="17">Rust resistance kinase Lr10-like</fullName>
    </submittedName>
</protein>
<organism evidence="16 17">
    <name type="scientific">Abrus precatorius</name>
    <name type="common">Indian licorice</name>
    <name type="synonym">Glycine abrus</name>
    <dbReference type="NCBI Taxonomy" id="3816"/>
    <lineage>
        <taxon>Eukaryota</taxon>
        <taxon>Viridiplantae</taxon>
        <taxon>Streptophyta</taxon>
        <taxon>Embryophyta</taxon>
        <taxon>Tracheophyta</taxon>
        <taxon>Spermatophyta</taxon>
        <taxon>Magnoliopsida</taxon>
        <taxon>eudicotyledons</taxon>
        <taxon>Gunneridae</taxon>
        <taxon>Pentapetalae</taxon>
        <taxon>rosids</taxon>
        <taxon>fabids</taxon>
        <taxon>Fabales</taxon>
        <taxon>Fabaceae</taxon>
        <taxon>Papilionoideae</taxon>
        <taxon>50 kb inversion clade</taxon>
        <taxon>NPAAA clade</taxon>
        <taxon>indigoferoid/millettioid clade</taxon>
        <taxon>Abreae</taxon>
        <taxon>Abrus</taxon>
    </lineage>
</organism>
<evidence type="ECO:0000256" key="12">
    <source>
        <dbReference type="PROSITE-ProRule" id="PRU10141"/>
    </source>
</evidence>
<dbReference type="Pfam" id="PF00069">
    <property type="entry name" value="Pkinase"/>
    <property type="match status" value="1"/>
</dbReference>
<feature type="transmembrane region" description="Helical" evidence="14">
    <location>
        <begin position="12"/>
        <end position="32"/>
    </location>
</feature>
<evidence type="ECO:0000256" key="7">
    <source>
        <dbReference type="ARBA" id="ARBA00022777"/>
    </source>
</evidence>
<keyword evidence="16" id="KW-1185">Reference proteome</keyword>
<evidence type="ECO:0000256" key="6">
    <source>
        <dbReference type="ARBA" id="ARBA00022741"/>
    </source>
</evidence>
<evidence type="ECO:0000256" key="5">
    <source>
        <dbReference type="ARBA" id="ARBA00022729"/>
    </source>
</evidence>
<dbReference type="RefSeq" id="XP_027337170.1">
    <property type="nucleotide sequence ID" value="XM_027481369.1"/>
</dbReference>
<keyword evidence="11" id="KW-0325">Glycoprotein</keyword>
<dbReference type="InterPro" id="IPR011009">
    <property type="entry name" value="Kinase-like_dom_sf"/>
</dbReference>
<dbReference type="GeneID" id="113850838"/>
<dbReference type="FunFam" id="3.30.200.20:FF:000178">
    <property type="entry name" value="serine/threonine-protein kinase PBS1-like"/>
    <property type="match status" value="1"/>
</dbReference>
<evidence type="ECO:0000256" key="14">
    <source>
        <dbReference type="SAM" id="Phobius"/>
    </source>
</evidence>
<keyword evidence="2" id="KW-0723">Serine/threonine-protein kinase</keyword>
<evidence type="ECO:0000256" key="11">
    <source>
        <dbReference type="ARBA" id="ARBA00023180"/>
    </source>
</evidence>
<dbReference type="SUPFAM" id="SSF56112">
    <property type="entry name" value="Protein kinase-like (PK-like)"/>
    <property type="match status" value="1"/>
</dbReference>
<keyword evidence="9 14" id="KW-1133">Transmembrane helix</keyword>
<dbReference type="InterPro" id="IPR017441">
    <property type="entry name" value="Protein_kinase_ATP_BS"/>
</dbReference>
<feature type="domain" description="Protein kinase" evidence="15">
    <location>
        <begin position="304"/>
        <end position="590"/>
    </location>
</feature>
<dbReference type="SMART" id="SM00220">
    <property type="entry name" value="S_TKc"/>
    <property type="match status" value="1"/>
</dbReference>
<evidence type="ECO:0000313" key="17">
    <source>
        <dbReference type="RefSeq" id="XP_027337170.1"/>
    </source>
</evidence>
<evidence type="ECO:0000259" key="15">
    <source>
        <dbReference type="PROSITE" id="PS50011"/>
    </source>
</evidence>
<dbReference type="GO" id="GO:0016020">
    <property type="term" value="C:membrane"/>
    <property type="evidence" value="ECO:0007669"/>
    <property type="project" value="UniProtKB-SubCell"/>
</dbReference>
<dbReference type="InterPro" id="IPR008271">
    <property type="entry name" value="Ser/Thr_kinase_AS"/>
</dbReference>
<keyword evidence="7" id="KW-0418">Kinase</keyword>
<reference evidence="17" key="2">
    <citation type="submission" date="2025-08" db="UniProtKB">
        <authorList>
            <consortium name="RefSeq"/>
        </authorList>
    </citation>
    <scope>IDENTIFICATION</scope>
    <source>
        <tissue evidence="17">Young leaves</tissue>
    </source>
</reference>
<evidence type="ECO:0000256" key="9">
    <source>
        <dbReference type="ARBA" id="ARBA00022989"/>
    </source>
</evidence>
<evidence type="ECO:0000256" key="8">
    <source>
        <dbReference type="ARBA" id="ARBA00022840"/>
    </source>
</evidence>
<keyword evidence="6 12" id="KW-0547">Nucleotide-binding</keyword>
<feature type="binding site" evidence="12">
    <location>
        <position position="332"/>
    </location>
    <ligand>
        <name>ATP</name>
        <dbReference type="ChEBI" id="CHEBI:30616"/>
    </ligand>
</feature>
<dbReference type="FunFam" id="1.10.510.10:FF:000590">
    <property type="entry name" value="PR5-like receptor kinase"/>
    <property type="match status" value="1"/>
</dbReference>
<evidence type="ECO:0000256" key="2">
    <source>
        <dbReference type="ARBA" id="ARBA00022527"/>
    </source>
</evidence>
<evidence type="ECO:0000313" key="16">
    <source>
        <dbReference type="Proteomes" id="UP000694853"/>
    </source>
</evidence>